<proteinExistence type="predicted"/>
<organism evidence="1 2">
    <name type="scientific">Paracoccus gahaiensis</name>
    <dbReference type="NCBI Taxonomy" id="1706839"/>
    <lineage>
        <taxon>Bacteria</taxon>
        <taxon>Pseudomonadati</taxon>
        <taxon>Pseudomonadota</taxon>
        <taxon>Alphaproteobacteria</taxon>
        <taxon>Rhodobacterales</taxon>
        <taxon>Paracoccaceae</taxon>
        <taxon>Paracoccus</taxon>
    </lineage>
</organism>
<sequence length="488" mass="55116">MNYNASHLVLHIGQTKAGSTAIQNYLDSQRNELLRHNILVPDLSLSRSNPFDLERTSGHLKLIRSLARNTKQTDLQLKELSTHKRVVLSAENIFHDRPDKEIAEIANFFCNYEITLVLIVRSTESWLKSRYIENIMSGFKACSSTFEEFLQISISGGVHDYASRLDSIVTALGAKHIRVINYDAELNKCGIIPAFLKAADLPVTDFSRANTIRSNVRESHAFLIEAKRKLNYLTKNISLTLRLELEHKVRFLARKIVKEMKVSPAAWSQPISFTSKVYNEIINSNKRLIEEFKLHPSLPDPKHKKIIYMPDHHDKIPAEKLITNGLKTAATLLKNNSQRQLASPSISLLNLNGIEAVIEIIFHSTVSFHLSSETALWAALYEKRFPFLISSRNNIKKINEASSFVISSKILDCRDLKNINDSSKYFSPGIFIVPPDISTSRIISVLNRLPNISKLILSGYGSKKACNVSNQVKCTIYKQIGGVHVLNL</sequence>
<dbReference type="EMBL" id="SUNI01000029">
    <property type="protein sequence ID" value="TJZ89614.1"/>
    <property type="molecule type" value="Genomic_DNA"/>
</dbReference>
<accession>A0A4U0RNB6</accession>
<reference evidence="1 2" key="1">
    <citation type="submission" date="2019-04" db="EMBL/GenBank/DDBJ databases">
        <authorList>
            <person name="Li J."/>
        </authorList>
    </citation>
    <scope>NUCLEOTIDE SEQUENCE [LARGE SCALE GENOMIC DNA]</scope>
    <source>
        <strain evidence="1 2">KCTC 42687</strain>
    </source>
</reference>
<name>A0A4U0RNB6_9RHOB</name>
<dbReference type="InterPro" id="IPR027417">
    <property type="entry name" value="P-loop_NTPase"/>
</dbReference>
<evidence type="ECO:0008006" key="3">
    <source>
        <dbReference type="Google" id="ProtNLM"/>
    </source>
</evidence>
<evidence type="ECO:0000313" key="1">
    <source>
        <dbReference type="EMBL" id="TJZ89614.1"/>
    </source>
</evidence>
<keyword evidence="2" id="KW-1185">Reference proteome</keyword>
<evidence type="ECO:0000313" key="2">
    <source>
        <dbReference type="Proteomes" id="UP000309747"/>
    </source>
</evidence>
<protein>
    <recommendedName>
        <fullName evidence="3">Sulfotransferase domain-containing protein</fullName>
    </recommendedName>
</protein>
<comment type="caution">
    <text evidence="1">The sequence shown here is derived from an EMBL/GenBank/DDBJ whole genome shotgun (WGS) entry which is preliminary data.</text>
</comment>
<gene>
    <name evidence="1" type="ORF">FA743_18225</name>
</gene>
<dbReference type="Proteomes" id="UP000309747">
    <property type="component" value="Unassembled WGS sequence"/>
</dbReference>
<dbReference type="AlphaFoldDB" id="A0A4U0RNB6"/>
<dbReference type="SUPFAM" id="SSF52540">
    <property type="entry name" value="P-loop containing nucleoside triphosphate hydrolases"/>
    <property type="match status" value="1"/>
</dbReference>